<dbReference type="Proteomes" id="UP000183200">
    <property type="component" value="Unassembled WGS sequence"/>
</dbReference>
<gene>
    <name evidence="3" type="ORF">SAMN05421820_101811</name>
</gene>
<feature type="domain" description="DUF4142" evidence="2">
    <location>
        <begin position="55"/>
        <end position="189"/>
    </location>
</feature>
<name>A0A1G9L942_9SPHI</name>
<proteinExistence type="predicted"/>
<dbReference type="EMBL" id="FNGY01000001">
    <property type="protein sequence ID" value="SDL58263.1"/>
    <property type="molecule type" value="Genomic_DNA"/>
</dbReference>
<dbReference type="AlphaFoldDB" id="A0A1G9L942"/>
<reference evidence="4" key="1">
    <citation type="submission" date="2016-10" db="EMBL/GenBank/DDBJ databases">
        <authorList>
            <person name="Varghese N."/>
            <person name="Submissions S."/>
        </authorList>
    </citation>
    <scope>NUCLEOTIDE SEQUENCE [LARGE SCALE GENOMIC DNA]</scope>
    <source>
        <strain evidence="4">DSM 19110</strain>
    </source>
</reference>
<feature type="signal peptide" evidence="1">
    <location>
        <begin position="1"/>
        <end position="18"/>
    </location>
</feature>
<feature type="chain" id="PRO_5010175966" evidence="1">
    <location>
        <begin position="19"/>
        <end position="195"/>
    </location>
</feature>
<dbReference type="Gene3D" id="1.20.1260.10">
    <property type="match status" value="1"/>
</dbReference>
<evidence type="ECO:0000313" key="3">
    <source>
        <dbReference type="EMBL" id="SDL58263.1"/>
    </source>
</evidence>
<dbReference type="InterPro" id="IPR025419">
    <property type="entry name" value="DUF4142"/>
</dbReference>
<keyword evidence="1" id="KW-0732">Signal</keyword>
<dbReference type="Pfam" id="PF13628">
    <property type="entry name" value="DUF4142"/>
    <property type="match status" value="1"/>
</dbReference>
<dbReference type="PANTHER" id="PTHR38593:SF1">
    <property type="entry name" value="BLR2558 PROTEIN"/>
    <property type="match status" value="1"/>
</dbReference>
<evidence type="ECO:0000313" key="4">
    <source>
        <dbReference type="Proteomes" id="UP000183200"/>
    </source>
</evidence>
<evidence type="ECO:0000256" key="1">
    <source>
        <dbReference type="SAM" id="SignalP"/>
    </source>
</evidence>
<accession>A0A1G9L942</accession>
<dbReference type="InterPro" id="IPR012347">
    <property type="entry name" value="Ferritin-like"/>
</dbReference>
<sequence>MKKLVYLLSISVAGFAFQGCNSGTKDARNTADSLNTVKDTTSNVMATGGIAVEASDAEFATKAAVGGMAEVEFGNLALEKTNNPQVKDFANMMVNDHGKANEELKAIAKMKNITLPGALDEEHQKKMTELNGKTEKDFDKAYVDAMVNGHEKTLKLMQDEAIDSKDADLKAFASKTTPVVKAHLVMIKKIQDSMN</sequence>
<dbReference type="PANTHER" id="PTHR38593">
    <property type="entry name" value="BLR2558 PROTEIN"/>
    <property type="match status" value="1"/>
</dbReference>
<organism evidence="3 4">
    <name type="scientific">Pedobacter steynii</name>
    <dbReference type="NCBI Taxonomy" id="430522"/>
    <lineage>
        <taxon>Bacteria</taxon>
        <taxon>Pseudomonadati</taxon>
        <taxon>Bacteroidota</taxon>
        <taxon>Sphingobacteriia</taxon>
        <taxon>Sphingobacteriales</taxon>
        <taxon>Sphingobacteriaceae</taxon>
        <taxon>Pedobacter</taxon>
    </lineage>
</organism>
<dbReference type="OrthoDB" id="883203at2"/>
<dbReference type="RefSeq" id="WP_074604802.1">
    <property type="nucleotide sequence ID" value="NZ_FNGY01000001.1"/>
</dbReference>
<dbReference type="PROSITE" id="PS51257">
    <property type="entry name" value="PROKAR_LIPOPROTEIN"/>
    <property type="match status" value="1"/>
</dbReference>
<evidence type="ECO:0000259" key="2">
    <source>
        <dbReference type="Pfam" id="PF13628"/>
    </source>
</evidence>
<keyword evidence="4" id="KW-1185">Reference proteome</keyword>
<protein>
    <submittedName>
        <fullName evidence="3">Putative membrane protein</fullName>
    </submittedName>
</protein>